<reference evidence="2" key="1">
    <citation type="submission" date="2016-10" db="EMBL/GenBank/DDBJ databases">
        <authorList>
            <person name="de Groot N.N."/>
        </authorList>
    </citation>
    <scope>NUCLEOTIDE SEQUENCE</scope>
</reference>
<dbReference type="PANTHER" id="PTHR11060">
    <property type="entry name" value="PROTEIN MEMO1"/>
    <property type="match status" value="1"/>
</dbReference>
<comment type="similarity">
    <text evidence="1">Belongs to the MEMO1 family.</text>
</comment>
<dbReference type="AlphaFoldDB" id="A0A1W1BGD3"/>
<organism evidence="2">
    <name type="scientific">hydrothermal vent metagenome</name>
    <dbReference type="NCBI Taxonomy" id="652676"/>
    <lineage>
        <taxon>unclassified sequences</taxon>
        <taxon>metagenomes</taxon>
        <taxon>ecological metagenomes</taxon>
    </lineage>
</organism>
<keyword evidence="2" id="KW-0223">Dioxygenase</keyword>
<dbReference type="Gene3D" id="3.40.830.10">
    <property type="entry name" value="LigB-like"/>
    <property type="match status" value="1"/>
</dbReference>
<dbReference type="Pfam" id="PF01875">
    <property type="entry name" value="Memo"/>
    <property type="match status" value="1"/>
</dbReference>
<dbReference type="InterPro" id="IPR002737">
    <property type="entry name" value="MEMO1_fam"/>
</dbReference>
<gene>
    <name evidence="2" type="ORF">MNB_SV-8-1343</name>
</gene>
<evidence type="ECO:0000313" key="2">
    <source>
        <dbReference type="EMBL" id="SFV52541.1"/>
    </source>
</evidence>
<dbReference type="PANTHER" id="PTHR11060:SF0">
    <property type="entry name" value="PROTEIN MEMO1"/>
    <property type="match status" value="1"/>
</dbReference>
<protein>
    <submittedName>
        <fullName evidence="2">COG1355, Predicted dioxygenase</fullName>
    </submittedName>
</protein>
<sequence>MSTRETAVAGQFYPSDANEIKAMLEHYNQILEEHLQGEAILHLRPRAVIVPHAGYVYSAFTANVAMRLLKNSHAKCVVVIGPSHKVYLKGTSVSDYDSYATPFGTLPINRFLVTELKEKFGLTFIPEAHHEHSTEVQMPFIKTYDKDASIVEMVYGDENPQSLANIIDHLLDDPDTVVVISTDLSHYHSIEKANKLDSICLDAVKNLDASELHQGCEACGKIGVEAMLIAAKKRGLESILLDYRTSADASGDKSQVVGYMSAAFIGK</sequence>
<dbReference type="NCBIfam" id="TIGR04336">
    <property type="entry name" value="AmmeMemoSam_B"/>
    <property type="match status" value="1"/>
</dbReference>
<dbReference type="CDD" id="cd07361">
    <property type="entry name" value="MEMO_like"/>
    <property type="match status" value="1"/>
</dbReference>
<evidence type="ECO:0000256" key="1">
    <source>
        <dbReference type="ARBA" id="ARBA00006315"/>
    </source>
</evidence>
<keyword evidence="2" id="KW-0560">Oxidoreductase</keyword>
<accession>A0A1W1BGD3</accession>
<dbReference type="EMBL" id="FPHD01000020">
    <property type="protein sequence ID" value="SFV52541.1"/>
    <property type="molecule type" value="Genomic_DNA"/>
</dbReference>
<dbReference type="GO" id="GO:0051213">
    <property type="term" value="F:dioxygenase activity"/>
    <property type="evidence" value="ECO:0007669"/>
    <property type="project" value="UniProtKB-KW"/>
</dbReference>
<name>A0A1W1BGD3_9ZZZZ</name>
<dbReference type="HAMAP" id="MF_00055">
    <property type="entry name" value="MEMO1"/>
    <property type="match status" value="1"/>
</dbReference>
<proteinExistence type="inferred from homology"/>